<proteinExistence type="predicted"/>
<organism evidence="1 2">
    <name type="scientific">Xylona heveae (strain CBS 132557 / TC161)</name>
    <dbReference type="NCBI Taxonomy" id="1328760"/>
    <lineage>
        <taxon>Eukaryota</taxon>
        <taxon>Fungi</taxon>
        <taxon>Dikarya</taxon>
        <taxon>Ascomycota</taxon>
        <taxon>Pezizomycotina</taxon>
        <taxon>Xylonomycetes</taxon>
        <taxon>Xylonales</taxon>
        <taxon>Xylonaceae</taxon>
        <taxon>Xylona</taxon>
    </lineage>
</organism>
<dbReference type="OrthoDB" id="5985073at2759"/>
<protein>
    <submittedName>
        <fullName evidence="1">Uncharacterized protein</fullName>
    </submittedName>
</protein>
<dbReference type="RefSeq" id="XP_018189046.1">
    <property type="nucleotide sequence ID" value="XM_018328960.1"/>
</dbReference>
<accession>A0A165HGS9</accession>
<keyword evidence="2" id="KW-1185">Reference proteome</keyword>
<reference evidence="1 2" key="1">
    <citation type="journal article" date="2016" name="Fungal Biol.">
        <title>The genome of Xylona heveae provides a window into fungal endophytism.</title>
        <authorList>
            <person name="Gazis R."/>
            <person name="Kuo A."/>
            <person name="Riley R."/>
            <person name="LaButti K."/>
            <person name="Lipzen A."/>
            <person name="Lin J."/>
            <person name="Amirebrahimi M."/>
            <person name="Hesse C.N."/>
            <person name="Spatafora J.W."/>
            <person name="Henrissat B."/>
            <person name="Hainaut M."/>
            <person name="Grigoriev I.V."/>
            <person name="Hibbett D.S."/>
        </authorList>
    </citation>
    <scope>NUCLEOTIDE SEQUENCE [LARGE SCALE GENOMIC DNA]</scope>
    <source>
        <strain evidence="1 2">TC161</strain>
    </source>
</reference>
<gene>
    <name evidence="1" type="ORF">L228DRAFT_117311</name>
</gene>
<dbReference type="GeneID" id="28894097"/>
<sequence length="303" mass="34605">MNFCYMDPLDHEFSPPSALLPETPNIDDLSISLRGSFHRLTNLVRVELGGLIAISPALFWPQIEKTSETRNPENEVSGPVPFWPNLQLLDITFSLVAPNGEWYFEHDLDRVYTAQEFGIDEEGIEEGVFVDPAEFHMLNDADDFVQGIENLQPIGNAGGAENNVADNDPQNMHEMNGMQVMETAGYYDEQLEEEIIGNRPVFVSRFRPIPERINPLLIALAKASSPSCMPSLQFLRLEASTYRRYGGFEPSDFEVVFRRKTVPPMELDLEFWKFQLDRHVEKVWRETAMCGTGNISERINPRY</sequence>
<evidence type="ECO:0000313" key="2">
    <source>
        <dbReference type="Proteomes" id="UP000076632"/>
    </source>
</evidence>
<dbReference type="InParanoid" id="A0A165HGS9"/>
<dbReference type="STRING" id="1328760.A0A165HGS9"/>
<evidence type="ECO:0000313" key="1">
    <source>
        <dbReference type="EMBL" id="KZF23491.1"/>
    </source>
</evidence>
<dbReference type="AlphaFoldDB" id="A0A165HGS9"/>
<name>A0A165HGS9_XYLHT</name>
<dbReference type="EMBL" id="KV407457">
    <property type="protein sequence ID" value="KZF23491.1"/>
    <property type="molecule type" value="Genomic_DNA"/>
</dbReference>
<dbReference type="Proteomes" id="UP000076632">
    <property type="component" value="Unassembled WGS sequence"/>
</dbReference>